<protein>
    <submittedName>
        <fullName evidence="2">Uncharacterized protein</fullName>
    </submittedName>
</protein>
<keyword evidence="1" id="KW-0472">Membrane</keyword>
<dbReference type="Proteomes" id="UP001324533">
    <property type="component" value="Chromosome"/>
</dbReference>
<dbReference type="EMBL" id="CP139779">
    <property type="protein sequence ID" value="WQB70878.1"/>
    <property type="molecule type" value="Genomic_DNA"/>
</dbReference>
<feature type="transmembrane region" description="Helical" evidence="1">
    <location>
        <begin position="33"/>
        <end position="53"/>
    </location>
</feature>
<reference evidence="2 3" key="1">
    <citation type="submission" date="2023-06" db="EMBL/GenBank/DDBJ databases">
        <title>Rock-solubilizing bacteria, Microbacterium invictum, promotes re-establishment of vegetation in rocky wasteland by accelerating rock bio-weathering and reshaping soil bacterial community.</title>
        <authorList>
            <person name="Liu C."/>
        </authorList>
    </citation>
    <scope>NUCLEOTIDE SEQUENCE [LARGE SCALE GENOMIC DNA]</scope>
    <source>
        <strain evidence="2 3">X-18</strain>
    </source>
</reference>
<name>A0ABZ0VDA0_9MICO</name>
<accession>A0ABZ0VDA0</accession>
<feature type="transmembrane region" description="Helical" evidence="1">
    <location>
        <begin position="60"/>
        <end position="76"/>
    </location>
</feature>
<feature type="transmembrane region" description="Helical" evidence="1">
    <location>
        <begin position="82"/>
        <end position="106"/>
    </location>
</feature>
<evidence type="ECO:0000313" key="3">
    <source>
        <dbReference type="Proteomes" id="UP001324533"/>
    </source>
</evidence>
<gene>
    <name evidence="2" type="ORF">T9R20_02655</name>
</gene>
<keyword evidence="3" id="KW-1185">Reference proteome</keyword>
<evidence type="ECO:0000256" key="1">
    <source>
        <dbReference type="SAM" id="Phobius"/>
    </source>
</evidence>
<sequence>MIVLIGGALLLTTVLLGSLPVDAMTAVPFTAYVTMTGVAYLLILVGFLLLRAVPLDGNGWWALATGGSLWLVHWSWPFFLGWIIPVPATVLALLATGALVIGSGLFFSRSDPRNGTSVGILSVGSFISMGIMLANPVFGDPYMYLPLALAAILAGIAWIATARFATST</sequence>
<feature type="transmembrane region" description="Helical" evidence="1">
    <location>
        <begin position="118"/>
        <end position="138"/>
    </location>
</feature>
<evidence type="ECO:0000313" key="2">
    <source>
        <dbReference type="EMBL" id="WQB70878.1"/>
    </source>
</evidence>
<organism evidence="2 3">
    <name type="scientific">Microbacterium invictum</name>
    <dbReference type="NCBI Taxonomy" id="515415"/>
    <lineage>
        <taxon>Bacteria</taxon>
        <taxon>Bacillati</taxon>
        <taxon>Actinomycetota</taxon>
        <taxon>Actinomycetes</taxon>
        <taxon>Micrococcales</taxon>
        <taxon>Microbacteriaceae</taxon>
        <taxon>Microbacterium</taxon>
    </lineage>
</organism>
<feature type="transmembrane region" description="Helical" evidence="1">
    <location>
        <begin position="144"/>
        <end position="165"/>
    </location>
</feature>
<proteinExistence type="predicted"/>
<dbReference type="RefSeq" id="WP_322411014.1">
    <property type="nucleotide sequence ID" value="NZ_CP139779.1"/>
</dbReference>
<keyword evidence="1" id="KW-0812">Transmembrane</keyword>
<keyword evidence="1" id="KW-1133">Transmembrane helix</keyword>